<dbReference type="AlphaFoldDB" id="A0A0R3RW26"/>
<keyword evidence="1" id="KW-0812">Transmembrane</keyword>
<dbReference type="WBParaSite" id="EEL_0000634301-mRNA-1">
    <property type="protein sequence ID" value="EEL_0000634301-mRNA-1"/>
    <property type="gene ID" value="EEL_0000634301"/>
</dbReference>
<accession>A0A0R3RW26</accession>
<proteinExistence type="predicted"/>
<evidence type="ECO:0000313" key="2">
    <source>
        <dbReference type="Proteomes" id="UP000050640"/>
    </source>
</evidence>
<reference evidence="3" key="1">
    <citation type="submission" date="2017-02" db="UniProtKB">
        <authorList>
            <consortium name="WormBaseParasite"/>
        </authorList>
    </citation>
    <scope>IDENTIFICATION</scope>
</reference>
<name>A0A0R3RW26_9BILA</name>
<organism evidence="2 3">
    <name type="scientific">Elaeophora elaphi</name>
    <dbReference type="NCBI Taxonomy" id="1147741"/>
    <lineage>
        <taxon>Eukaryota</taxon>
        <taxon>Metazoa</taxon>
        <taxon>Ecdysozoa</taxon>
        <taxon>Nematoda</taxon>
        <taxon>Chromadorea</taxon>
        <taxon>Rhabditida</taxon>
        <taxon>Spirurina</taxon>
        <taxon>Spiruromorpha</taxon>
        <taxon>Filarioidea</taxon>
        <taxon>Onchocercidae</taxon>
        <taxon>Elaeophora</taxon>
    </lineage>
</organism>
<protein>
    <submittedName>
        <fullName evidence="3">CX domain-containing protein</fullName>
    </submittedName>
</protein>
<keyword evidence="2" id="KW-1185">Reference proteome</keyword>
<keyword evidence="1" id="KW-0472">Membrane</keyword>
<sequence length="219" mass="24951">MKLAEQNCFITDNFSLRFVSSTASEVRKNLSGLIYHEKSSSGGYLCYYKNLASDNPITYLCNVGCCANGCCALQEVKLSGSYNLVVILLLIFVFAILFTAVSMLVIYYIYNRKSDERGYEFSGSFTEDSVVGSQASGPPTYYGERRYLPHVNPLLKRMISPQNTISNRVQVLVSLRSIYRLLWLQHKTLKNMTNSFLSLHLAVRYFQFYHAIDFVSVQE</sequence>
<evidence type="ECO:0000313" key="3">
    <source>
        <dbReference type="WBParaSite" id="EEL_0000634301-mRNA-1"/>
    </source>
</evidence>
<feature type="transmembrane region" description="Helical" evidence="1">
    <location>
        <begin position="84"/>
        <end position="110"/>
    </location>
</feature>
<evidence type="ECO:0000256" key="1">
    <source>
        <dbReference type="SAM" id="Phobius"/>
    </source>
</evidence>
<keyword evidence="1" id="KW-1133">Transmembrane helix</keyword>
<dbReference type="Proteomes" id="UP000050640">
    <property type="component" value="Unplaced"/>
</dbReference>